<reference evidence="1" key="1">
    <citation type="submission" date="2022-07" db="EMBL/GenBank/DDBJ databases">
        <title>Chromosome-level genome of Muraenolepis orangiensis.</title>
        <authorList>
            <person name="Kim J."/>
        </authorList>
    </citation>
    <scope>NUCLEOTIDE SEQUENCE</scope>
    <source>
        <strain evidence="1">KU_S4_2022</strain>
        <tissue evidence="1">Muscle</tissue>
    </source>
</reference>
<gene>
    <name evidence="1" type="ORF">NHX12_020685</name>
</gene>
<protein>
    <submittedName>
        <fullName evidence="1">Uncharacterized protein</fullName>
    </submittedName>
</protein>
<comment type="caution">
    <text evidence="1">The sequence shown here is derived from an EMBL/GenBank/DDBJ whole genome shotgun (WGS) entry which is preliminary data.</text>
</comment>
<proteinExistence type="predicted"/>
<dbReference type="AlphaFoldDB" id="A0A9Q0ESF4"/>
<dbReference type="Proteomes" id="UP001148018">
    <property type="component" value="Unassembled WGS sequence"/>
</dbReference>
<sequence>MRWRRPRRRRRRRIEYIPAVTLLTPSVTSHNAQLGRDAVNYRTLVITAASQRHYRTLTPSSPPPPSLKQSPLLKVDGVAPALAVVLREVTR</sequence>
<evidence type="ECO:0000313" key="1">
    <source>
        <dbReference type="EMBL" id="KAJ3612409.1"/>
    </source>
</evidence>
<dbReference type="EMBL" id="JANIIK010000036">
    <property type="protein sequence ID" value="KAJ3612409.1"/>
    <property type="molecule type" value="Genomic_DNA"/>
</dbReference>
<organism evidence="1 2">
    <name type="scientific">Muraenolepis orangiensis</name>
    <name type="common">Patagonian moray cod</name>
    <dbReference type="NCBI Taxonomy" id="630683"/>
    <lineage>
        <taxon>Eukaryota</taxon>
        <taxon>Metazoa</taxon>
        <taxon>Chordata</taxon>
        <taxon>Craniata</taxon>
        <taxon>Vertebrata</taxon>
        <taxon>Euteleostomi</taxon>
        <taxon>Actinopterygii</taxon>
        <taxon>Neopterygii</taxon>
        <taxon>Teleostei</taxon>
        <taxon>Neoteleostei</taxon>
        <taxon>Acanthomorphata</taxon>
        <taxon>Zeiogadaria</taxon>
        <taxon>Gadariae</taxon>
        <taxon>Gadiformes</taxon>
        <taxon>Muraenolepidoidei</taxon>
        <taxon>Muraenolepididae</taxon>
        <taxon>Muraenolepis</taxon>
    </lineage>
</organism>
<name>A0A9Q0ESF4_9TELE</name>
<accession>A0A9Q0ESF4</accession>
<keyword evidence="2" id="KW-1185">Reference proteome</keyword>
<evidence type="ECO:0000313" key="2">
    <source>
        <dbReference type="Proteomes" id="UP001148018"/>
    </source>
</evidence>